<feature type="transmembrane region" description="Helical" evidence="1">
    <location>
        <begin position="154"/>
        <end position="172"/>
    </location>
</feature>
<dbReference type="EMBL" id="JAIKTS010000001">
    <property type="protein sequence ID" value="MCL7713050.1"/>
    <property type="molecule type" value="Genomic_DNA"/>
</dbReference>
<keyword evidence="3" id="KW-1185">Reference proteome</keyword>
<reference evidence="2 3" key="1">
    <citation type="submission" date="2021-08" db="EMBL/GenBank/DDBJ databases">
        <title>Novel members of of the genus Stenotrophomonas from differernt environment.</title>
        <authorList>
            <person name="Deng Y."/>
        </authorList>
    </citation>
    <scope>NUCLEOTIDE SEQUENCE [LARGE SCALE GENOMIC DNA]</scope>
    <source>
        <strain evidence="2 3">CPCC 101365</strain>
    </source>
</reference>
<evidence type="ECO:0000256" key="1">
    <source>
        <dbReference type="SAM" id="Phobius"/>
    </source>
</evidence>
<organism evidence="2 3">
    <name type="scientific">Stenotrophomonas mori</name>
    <dbReference type="NCBI Taxonomy" id="2871096"/>
    <lineage>
        <taxon>Bacteria</taxon>
        <taxon>Pseudomonadati</taxon>
        <taxon>Pseudomonadota</taxon>
        <taxon>Gammaproteobacteria</taxon>
        <taxon>Lysobacterales</taxon>
        <taxon>Lysobacteraceae</taxon>
        <taxon>Stenotrophomonas</taxon>
    </lineage>
</organism>
<sequence>MSRPPVPSSAATGPAARRPAAGVKIVAYAAVIAVFALTWIAPLWPLEQALHSSLTVAGLAALWWVDRRWPLDAPAFAAVCGFLALHCIGARWLYSNVPYDAWLHSLAGWSPEAAFGWRRNHFDRLVHLLYGICFTPALAQLARHAWPALRGAHAAALAVMAVMCSSLVYEWLEWGIALALSPEAAEAYNGQQGDIWDAHADMLLATLGSLLAAPLAARSRR</sequence>
<dbReference type="Proteomes" id="UP001431235">
    <property type="component" value="Unassembled WGS sequence"/>
</dbReference>
<evidence type="ECO:0000313" key="3">
    <source>
        <dbReference type="Proteomes" id="UP001431235"/>
    </source>
</evidence>
<accession>A0ABT0SCI3</accession>
<keyword evidence="1" id="KW-0472">Membrane</keyword>
<dbReference type="InterPro" id="IPR014509">
    <property type="entry name" value="YjdF-like"/>
</dbReference>
<dbReference type="PIRSF" id="PIRSF020606">
    <property type="entry name" value="UCP020606"/>
    <property type="match status" value="1"/>
</dbReference>
<keyword evidence="1" id="KW-1133">Transmembrane helix</keyword>
<protein>
    <submittedName>
        <fullName evidence="2">DUF2238 domain-containing protein</fullName>
    </submittedName>
</protein>
<feature type="transmembrane region" description="Helical" evidence="1">
    <location>
        <begin position="21"/>
        <end position="42"/>
    </location>
</feature>
<comment type="caution">
    <text evidence="2">The sequence shown here is derived from an EMBL/GenBank/DDBJ whole genome shotgun (WGS) entry which is preliminary data.</text>
</comment>
<dbReference type="RefSeq" id="WP_425603801.1">
    <property type="nucleotide sequence ID" value="NZ_JAIKTS010000001.1"/>
</dbReference>
<feature type="transmembrane region" description="Helical" evidence="1">
    <location>
        <begin position="73"/>
        <end position="94"/>
    </location>
</feature>
<keyword evidence="1" id="KW-0812">Transmembrane</keyword>
<dbReference type="Pfam" id="PF09997">
    <property type="entry name" value="DUF2238"/>
    <property type="match status" value="1"/>
</dbReference>
<proteinExistence type="predicted"/>
<feature type="transmembrane region" description="Helical" evidence="1">
    <location>
        <begin position="125"/>
        <end position="142"/>
    </location>
</feature>
<dbReference type="InterPro" id="IPR058534">
    <property type="entry name" value="YjdF"/>
</dbReference>
<gene>
    <name evidence="2" type="ORF">K5L01_00050</name>
</gene>
<name>A0ABT0SCI3_9GAMM</name>
<evidence type="ECO:0000313" key="2">
    <source>
        <dbReference type="EMBL" id="MCL7713050.1"/>
    </source>
</evidence>